<dbReference type="Proteomes" id="UP001596390">
    <property type="component" value="Unassembled WGS sequence"/>
</dbReference>
<reference evidence="5 6" key="1">
    <citation type="journal article" date="2019" name="Int. J. Syst. Evol. Microbiol.">
        <title>The Global Catalogue of Microorganisms (GCM) 10K type strain sequencing project: providing services to taxonomists for standard genome sequencing and annotation.</title>
        <authorList>
            <consortium name="The Broad Institute Genomics Platform"/>
            <consortium name="The Broad Institute Genome Sequencing Center for Infectious Disease"/>
            <person name="Wu L."/>
            <person name="Ma J."/>
        </authorList>
    </citation>
    <scope>NUCLEOTIDE SEQUENCE [LARGE SCALE GENOMIC DNA]</scope>
    <source>
        <strain evidence="5 6">Q85</strain>
    </source>
</reference>
<dbReference type="InterPro" id="IPR049625">
    <property type="entry name" value="Glyco_transf_61_cat"/>
</dbReference>
<keyword evidence="6" id="KW-1185">Reference proteome</keyword>
<dbReference type="Pfam" id="PF04577">
    <property type="entry name" value="Glyco_transf_61"/>
    <property type="match status" value="1"/>
</dbReference>
<keyword evidence="3" id="KW-0325">Glycoprotein</keyword>
<evidence type="ECO:0000256" key="2">
    <source>
        <dbReference type="ARBA" id="ARBA00022679"/>
    </source>
</evidence>
<evidence type="ECO:0000313" key="6">
    <source>
        <dbReference type="Proteomes" id="UP001596390"/>
    </source>
</evidence>
<feature type="domain" description="Glycosyltransferase 61 catalytic" evidence="4">
    <location>
        <begin position="169"/>
        <end position="348"/>
    </location>
</feature>
<evidence type="ECO:0000256" key="3">
    <source>
        <dbReference type="ARBA" id="ARBA00023180"/>
    </source>
</evidence>
<keyword evidence="2" id="KW-0808">Transferase</keyword>
<dbReference type="GO" id="GO:0016757">
    <property type="term" value="F:glycosyltransferase activity"/>
    <property type="evidence" value="ECO:0007669"/>
    <property type="project" value="UniProtKB-KW"/>
</dbReference>
<comment type="caution">
    <text evidence="5">The sequence shown here is derived from an EMBL/GenBank/DDBJ whole genome shotgun (WGS) entry which is preliminary data.</text>
</comment>
<evidence type="ECO:0000256" key="1">
    <source>
        <dbReference type="ARBA" id="ARBA00022676"/>
    </source>
</evidence>
<evidence type="ECO:0000259" key="4">
    <source>
        <dbReference type="Pfam" id="PF04577"/>
    </source>
</evidence>
<keyword evidence="1" id="KW-0328">Glycosyltransferase</keyword>
<dbReference type="PANTHER" id="PTHR20961">
    <property type="entry name" value="GLYCOSYLTRANSFERASE"/>
    <property type="match status" value="1"/>
</dbReference>
<proteinExistence type="predicted"/>
<dbReference type="RefSeq" id="WP_267665403.1">
    <property type="nucleotide sequence ID" value="NZ_JAODIX010000067.1"/>
</dbReference>
<dbReference type="InterPro" id="IPR007657">
    <property type="entry name" value="Glycosyltransferase_61"/>
</dbReference>
<gene>
    <name evidence="5" type="ORF">ACFQMK_13880</name>
</gene>
<dbReference type="AlphaFoldDB" id="A0ABD5YFB0"/>
<evidence type="ECO:0000313" key="5">
    <source>
        <dbReference type="EMBL" id="MFC7187948.1"/>
    </source>
</evidence>
<protein>
    <submittedName>
        <fullName evidence="5">Glycosyltransferase family 61 protein</fullName>
    </submittedName>
</protein>
<name>A0ABD5YFB0_9EURY</name>
<dbReference type="EMBL" id="JBHSZZ010000067">
    <property type="protein sequence ID" value="MFC7187948.1"/>
    <property type="molecule type" value="Genomic_DNA"/>
</dbReference>
<accession>A0ABD5YFB0</accession>
<sequence length="399" mass="43862">MSPGVRSALPDLGALARSGYRTVVRRGAVRALETTGWFLLARSDLQSSATACVTESFQYDGAETFDCQPPVGVQPLPGKFETEVGTRTMPTPFVSVLRDVDLVGKWGLTVAPEQQYIVEEAEGSVGRLTDTVVRTVGHGHLPLHRGPGRASTTLPGPVASFVGRFDDEFFHWFTDYLPRVLGLEAYERRTGEKPAVLLPPDPPAWLTNSLAWAGVEDNRWITYPSGRVHVDELVVPSMRRHAYDDDLKGWSIVSPAALRELRDRIRDAVGATPSSDERVYVSREDSDSRRVVNEDAVLDALRDRGFERHVLSEYSLAEQVELFAGADAVVGPHGAGLVNTMYGDDLTVVELFGDTVNPCYYSIVTGLGYDYSYLRCEPSGADMRVDVDALKELLAEVLD</sequence>
<organism evidence="5 6">
    <name type="scientific">Halorubrum yunnanense</name>
    <dbReference type="NCBI Taxonomy" id="1526162"/>
    <lineage>
        <taxon>Archaea</taxon>
        <taxon>Methanobacteriati</taxon>
        <taxon>Methanobacteriota</taxon>
        <taxon>Stenosarchaea group</taxon>
        <taxon>Halobacteria</taxon>
        <taxon>Halobacteriales</taxon>
        <taxon>Haloferacaceae</taxon>
        <taxon>Halorubrum</taxon>
    </lineage>
</organism>